<gene>
    <name evidence="1" type="ORF">SAMEA44547418_00974</name>
</gene>
<organism evidence="1 2">
    <name type="scientific">Veillonella rodentium</name>
    <dbReference type="NCBI Taxonomy" id="248315"/>
    <lineage>
        <taxon>Bacteria</taxon>
        <taxon>Bacillati</taxon>
        <taxon>Bacillota</taxon>
        <taxon>Negativicutes</taxon>
        <taxon>Veillonellales</taxon>
        <taxon>Veillonellaceae</taxon>
        <taxon>Veillonella</taxon>
    </lineage>
</organism>
<reference evidence="1 2" key="1">
    <citation type="submission" date="2017-06" db="EMBL/GenBank/DDBJ databases">
        <authorList>
            <consortium name="Pathogen Informatics"/>
        </authorList>
    </citation>
    <scope>NUCLEOTIDE SEQUENCE [LARGE SCALE GENOMIC DNA]</scope>
    <source>
        <strain evidence="1 2">NCTC12018</strain>
    </source>
</reference>
<keyword evidence="2" id="KW-1185">Reference proteome</keyword>
<accession>A0A239Z4I0</accession>
<dbReference type="EMBL" id="LT906470">
    <property type="protein sequence ID" value="SNV65444.1"/>
    <property type="molecule type" value="Genomic_DNA"/>
</dbReference>
<dbReference type="KEGG" id="vrm:44547418_00974"/>
<dbReference type="AlphaFoldDB" id="A0A239Z4I0"/>
<name>A0A239Z4I0_9FIRM</name>
<protein>
    <submittedName>
        <fullName evidence="1">Uncharacterized protein</fullName>
    </submittedName>
</protein>
<proteinExistence type="predicted"/>
<evidence type="ECO:0000313" key="2">
    <source>
        <dbReference type="Proteomes" id="UP000214973"/>
    </source>
</evidence>
<sequence length="57" mass="6774">MVSELLKSFDLNLYSSDIPGVYFNEFGEYVDEDGNLLTPSQIDEIRHKDDYEDDYYR</sequence>
<dbReference type="Proteomes" id="UP000214973">
    <property type="component" value="Chromosome 1"/>
</dbReference>
<evidence type="ECO:0000313" key="1">
    <source>
        <dbReference type="EMBL" id="SNV65444.1"/>
    </source>
</evidence>